<organism evidence="3 4">
    <name type="scientific">Meiothermus taiwanensis</name>
    <dbReference type="NCBI Taxonomy" id="172827"/>
    <lineage>
        <taxon>Bacteria</taxon>
        <taxon>Thermotogati</taxon>
        <taxon>Deinococcota</taxon>
        <taxon>Deinococci</taxon>
        <taxon>Thermales</taxon>
        <taxon>Thermaceae</taxon>
        <taxon>Meiothermus</taxon>
    </lineage>
</organism>
<reference evidence="3 4" key="1">
    <citation type="submission" date="2018-08" db="EMBL/GenBank/DDBJ databases">
        <title>Meiothermus cateniformans JCM 15151 genome sequencing project.</title>
        <authorList>
            <person name="Da Costa M.S."/>
            <person name="Albuquerque L."/>
            <person name="Raposo P."/>
            <person name="Froufe H.J.C."/>
            <person name="Barroso C.S."/>
            <person name="Egas C."/>
        </authorList>
    </citation>
    <scope>NUCLEOTIDE SEQUENCE [LARGE SCALE GENOMIC DNA]</scope>
    <source>
        <strain evidence="3 4">JCM 15151</strain>
    </source>
</reference>
<feature type="binding site" evidence="2">
    <location>
        <position position="62"/>
    </location>
    <ligand>
        <name>substrate</name>
    </ligand>
</feature>
<dbReference type="OrthoDB" id="9782128at2"/>
<dbReference type="InterPro" id="IPR029033">
    <property type="entry name" value="His_PPase_superfam"/>
</dbReference>
<dbReference type="GO" id="GO:0016791">
    <property type="term" value="F:phosphatase activity"/>
    <property type="evidence" value="ECO:0007669"/>
    <property type="project" value="TreeGrafter"/>
</dbReference>
<keyword evidence="3" id="KW-0378">Hydrolase</keyword>
<proteinExistence type="predicted"/>
<dbReference type="Gene3D" id="3.40.50.1240">
    <property type="entry name" value="Phosphoglycerate mutase-like"/>
    <property type="match status" value="1"/>
</dbReference>
<name>A0A399EAY2_9DEIN</name>
<gene>
    <name evidence="3" type="primary">pspB</name>
    <name evidence="3" type="ORF">Mcate_00021</name>
</gene>
<sequence length="219" mass="24816">MSRVLVTFLRHGRSLGDDLRVHEGRYDAPLTEVGRAQAQRRLEEFRAKQLHFDRIISSPLQRARAVAELMSEGLGVPLELDPDWMEQDNGKIAGLSYEEAEQRFPKPLFRSPYERPFDGTGESEWETYTRAARAVQNLVNRGAGSYLVVAHGKILNCALWAIFGLSPGNGTPHLRFSFADLGYAVLDYWPDRHIWHLDRFEMGFNTLANPLEVAPPQPG</sequence>
<dbReference type="EMBL" id="QWKX01000001">
    <property type="protein sequence ID" value="RIH80050.1"/>
    <property type="molecule type" value="Genomic_DNA"/>
</dbReference>
<feature type="active site" description="Tele-phosphohistidine intermediate" evidence="1">
    <location>
        <position position="11"/>
    </location>
</feature>
<dbReference type="InterPro" id="IPR013078">
    <property type="entry name" value="His_Pase_superF_clade-1"/>
</dbReference>
<evidence type="ECO:0000256" key="2">
    <source>
        <dbReference type="PIRSR" id="PIRSR613078-2"/>
    </source>
</evidence>
<evidence type="ECO:0000256" key="1">
    <source>
        <dbReference type="PIRSR" id="PIRSR613078-1"/>
    </source>
</evidence>
<dbReference type="Pfam" id="PF00300">
    <property type="entry name" value="His_Phos_1"/>
    <property type="match status" value="1"/>
</dbReference>
<dbReference type="CDD" id="cd07067">
    <property type="entry name" value="HP_PGM_like"/>
    <property type="match status" value="1"/>
</dbReference>
<protein>
    <submittedName>
        <fullName evidence="3">Putative phosphoserine phosphatase 2</fullName>
        <ecNumber evidence="3">3.1.3.3</ecNumber>
    </submittedName>
</protein>
<dbReference type="PANTHER" id="PTHR48100:SF1">
    <property type="entry name" value="HISTIDINE PHOSPHATASE FAMILY PROTEIN-RELATED"/>
    <property type="match status" value="1"/>
</dbReference>
<dbReference type="PANTHER" id="PTHR48100">
    <property type="entry name" value="BROAD-SPECIFICITY PHOSPHATASE YOR283W-RELATED"/>
    <property type="match status" value="1"/>
</dbReference>
<dbReference type="RefSeq" id="WP_027886598.1">
    <property type="nucleotide sequence ID" value="NZ_JBHSXZ010000016.1"/>
</dbReference>
<dbReference type="AlphaFoldDB" id="A0A399EAY2"/>
<accession>A0A399EAY2</accession>
<dbReference type="Proteomes" id="UP000266089">
    <property type="component" value="Unassembled WGS sequence"/>
</dbReference>
<feature type="active site" description="Proton donor/acceptor" evidence="1">
    <location>
        <position position="86"/>
    </location>
</feature>
<dbReference type="InterPro" id="IPR050275">
    <property type="entry name" value="PGM_Phosphatase"/>
</dbReference>
<evidence type="ECO:0000313" key="3">
    <source>
        <dbReference type="EMBL" id="RIH80050.1"/>
    </source>
</evidence>
<dbReference type="EC" id="3.1.3.3" evidence="3"/>
<comment type="caution">
    <text evidence="3">The sequence shown here is derived from an EMBL/GenBank/DDBJ whole genome shotgun (WGS) entry which is preliminary data.</text>
</comment>
<dbReference type="SMART" id="SM00855">
    <property type="entry name" value="PGAM"/>
    <property type="match status" value="1"/>
</dbReference>
<dbReference type="GO" id="GO:0005737">
    <property type="term" value="C:cytoplasm"/>
    <property type="evidence" value="ECO:0007669"/>
    <property type="project" value="TreeGrafter"/>
</dbReference>
<dbReference type="SUPFAM" id="SSF53254">
    <property type="entry name" value="Phosphoglycerate mutase-like"/>
    <property type="match status" value="1"/>
</dbReference>
<evidence type="ECO:0000313" key="4">
    <source>
        <dbReference type="Proteomes" id="UP000266089"/>
    </source>
</evidence>